<comment type="caution">
    <text evidence="2">The sequence shown here is derived from an EMBL/GenBank/DDBJ whole genome shotgun (WGS) entry which is preliminary data.</text>
</comment>
<dbReference type="AlphaFoldDB" id="A0A6M1R2B3"/>
<accession>A0A6M1R2B3</accession>
<dbReference type="Gene3D" id="3.10.580.10">
    <property type="entry name" value="CBS-domain"/>
    <property type="match status" value="1"/>
</dbReference>
<evidence type="ECO:0000259" key="1">
    <source>
        <dbReference type="Pfam" id="PF00571"/>
    </source>
</evidence>
<dbReference type="Proteomes" id="UP000483261">
    <property type="component" value="Unassembled WGS sequence"/>
</dbReference>
<dbReference type="InterPro" id="IPR046342">
    <property type="entry name" value="CBS_dom_sf"/>
</dbReference>
<evidence type="ECO:0000313" key="2">
    <source>
        <dbReference type="EMBL" id="NGN91838.1"/>
    </source>
</evidence>
<dbReference type="RefSeq" id="WP_165109592.1">
    <property type="nucleotide sequence ID" value="NZ_JAALAA010000002.1"/>
</dbReference>
<organism evidence="2 3">
    <name type="scientific">Nocardioides turkmenicus</name>
    <dbReference type="NCBI Taxonomy" id="2711220"/>
    <lineage>
        <taxon>Bacteria</taxon>
        <taxon>Bacillati</taxon>
        <taxon>Actinomycetota</taxon>
        <taxon>Actinomycetes</taxon>
        <taxon>Propionibacteriales</taxon>
        <taxon>Nocardioidaceae</taxon>
        <taxon>Nocardioides</taxon>
    </lineage>
</organism>
<dbReference type="CDD" id="cd02205">
    <property type="entry name" value="CBS_pair_SF"/>
    <property type="match status" value="1"/>
</dbReference>
<sequence length="135" mass="14753">MSIPKTLPHDASIEAAREVLEDAHVHMVLLTRGGELVGTITRDDLPDDCRSPGPALSIAVLQGRTVAPTETVAEVRGRMLARKQRRLAVVDDDHQLLGLLCLKRDHSGFCSDQGVRARAAERSATQPHQFEGKSR</sequence>
<reference evidence="2 3" key="1">
    <citation type="submission" date="2020-02" db="EMBL/GenBank/DDBJ databases">
        <title>Whole-genome analyses of novel actinobacteria.</title>
        <authorList>
            <person name="Sahin N."/>
        </authorList>
    </citation>
    <scope>NUCLEOTIDE SEQUENCE [LARGE SCALE GENOMIC DNA]</scope>
    <source>
        <strain evidence="2 3">KC13</strain>
    </source>
</reference>
<name>A0A6M1R2B3_9ACTN</name>
<dbReference type="EMBL" id="JAALAA010000002">
    <property type="protein sequence ID" value="NGN91838.1"/>
    <property type="molecule type" value="Genomic_DNA"/>
</dbReference>
<dbReference type="InterPro" id="IPR000644">
    <property type="entry name" value="CBS_dom"/>
</dbReference>
<evidence type="ECO:0000313" key="3">
    <source>
        <dbReference type="Proteomes" id="UP000483261"/>
    </source>
</evidence>
<feature type="domain" description="CBS" evidence="1">
    <location>
        <begin position="4"/>
        <end position="45"/>
    </location>
</feature>
<protein>
    <submittedName>
        <fullName evidence="2">CBS domain-containing protein</fullName>
    </submittedName>
</protein>
<dbReference type="SUPFAM" id="SSF54631">
    <property type="entry name" value="CBS-domain pair"/>
    <property type="match status" value="1"/>
</dbReference>
<keyword evidence="3" id="KW-1185">Reference proteome</keyword>
<dbReference type="Pfam" id="PF00571">
    <property type="entry name" value="CBS"/>
    <property type="match status" value="2"/>
</dbReference>
<gene>
    <name evidence="2" type="ORF">G5C66_03665</name>
</gene>
<proteinExistence type="predicted"/>
<feature type="domain" description="CBS" evidence="1">
    <location>
        <begin position="65"/>
        <end position="102"/>
    </location>
</feature>